<evidence type="ECO:0000313" key="2">
    <source>
        <dbReference type="Proteomes" id="UP000188181"/>
    </source>
</evidence>
<accession>A0A1Q2MBZ8</accession>
<protein>
    <submittedName>
        <fullName evidence="1">Uncharacterized protein</fullName>
    </submittedName>
</protein>
<name>A0A1Q2MBZ8_9BACT</name>
<organism evidence="1 2">
    <name type="scientific">Limihaloglobus sulfuriphilus</name>
    <dbReference type="NCBI Taxonomy" id="1851148"/>
    <lineage>
        <taxon>Bacteria</taxon>
        <taxon>Pseudomonadati</taxon>
        <taxon>Planctomycetota</taxon>
        <taxon>Phycisphaerae</taxon>
        <taxon>Sedimentisphaerales</taxon>
        <taxon>Sedimentisphaeraceae</taxon>
        <taxon>Limihaloglobus</taxon>
    </lineage>
</organism>
<reference evidence="2" key="1">
    <citation type="submission" date="2017-02" db="EMBL/GenBank/DDBJ databases">
        <title>Comparative genomics and description of representatives of a novel lineage of planctomycetes thriving in anoxic sediments.</title>
        <authorList>
            <person name="Spring S."/>
            <person name="Bunk B."/>
            <person name="Sproer C."/>
        </authorList>
    </citation>
    <scope>NUCLEOTIDE SEQUENCE [LARGE SCALE GENOMIC DNA]</scope>
    <source>
        <strain evidence="2">SM-Chi-D1</strain>
    </source>
</reference>
<sequence>MAIHKDFPSSPYDILDPKIGWFPAHEALRESSYQKLLSIFS</sequence>
<evidence type="ECO:0000313" key="1">
    <source>
        <dbReference type="EMBL" id="AQQ70180.1"/>
    </source>
</evidence>
<gene>
    <name evidence="1" type="ORF">SMSP2_00523</name>
</gene>
<dbReference type="KEGG" id="pbas:SMSP2_00523"/>
<proteinExistence type="predicted"/>
<keyword evidence="2" id="KW-1185">Reference proteome</keyword>
<dbReference type="EMBL" id="CP019646">
    <property type="protein sequence ID" value="AQQ70180.1"/>
    <property type="molecule type" value="Genomic_DNA"/>
</dbReference>
<dbReference type="AlphaFoldDB" id="A0A1Q2MBZ8"/>
<dbReference type="STRING" id="1851148.SMSP2_00523"/>
<dbReference type="Proteomes" id="UP000188181">
    <property type="component" value="Chromosome"/>
</dbReference>